<accession>A0A0F8Y0Q7</accession>
<protein>
    <submittedName>
        <fullName evidence="1">Uncharacterized protein</fullName>
    </submittedName>
</protein>
<gene>
    <name evidence="1" type="ORF">LCGC14_2956960</name>
</gene>
<reference evidence="1" key="1">
    <citation type="journal article" date="2015" name="Nature">
        <title>Complex archaea that bridge the gap between prokaryotes and eukaryotes.</title>
        <authorList>
            <person name="Spang A."/>
            <person name="Saw J.H."/>
            <person name="Jorgensen S.L."/>
            <person name="Zaremba-Niedzwiedzka K."/>
            <person name="Martijn J."/>
            <person name="Lind A.E."/>
            <person name="van Eijk R."/>
            <person name="Schleper C."/>
            <person name="Guy L."/>
            <person name="Ettema T.J."/>
        </authorList>
    </citation>
    <scope>NUCLEOTIDE SEQUENCE</scope>
</reference>
<comment type="caution">
    <text evidence="1">The sequence shown here is derived from an EMBL/GenBank/DDBJ whole genome shotgun (WGS) entry which is preliminary data.</text>
</comment>
<dbReference type="EMBL" id="LAZR01059747">
    <property type="protein sequence ID" value="KKK67150.1"/>
    <property type="molecule type" value="Genomic_DNA"/>
</dbReference>
<organism evidence="1">
    <name type="scientific">marine sediment metagenome</name>
    <dbReference type="NCBI Taxonomy" id="412755"/>
    <lineage>
        <taxon>unclassified sequences</taxon>
        <taxon>metagenomes</taxon>
        <taxon>ecological metagenomes</taxon>
    </lineage>
</organism>
<sequence>MTKDDDGNVVVLPNVFTPYAIARKILSFVKEEHKDIRVRGIVAFVTIANAKGLGVIPFNSNVTLTDMALINLAAQTLSTQYMIVAQGPIAPKDDPPKSEGA</sequence>
<evidence type="ECO:0000313" key="1">
    <source>
        <dbReference type="EMBL" id="KKK67150.1"/>
    </source>
</evidence>
<name>A0A0F8Y0Q7_9ZZZZ</name>
<dbReference type="AlphaFoldDB" id="A0A0F8Y0Q7"/>
<proteinExistence type="predicted"/>